<proteinExistence type="predicted"/>
<comment type="caution">
    <text evidence="1">The sequence shown here is derived from an EMBL/GenBank/DDBJ whole genome shotgun (WGS) entry which is preliminary data.</text>
</comment>
<dbReference type="Proteomes" id="UP000777935">
    <property type="component" value="Unassembled WGS sequence"/>
</dbReference>
<evidence type="ECO:0000313" key="2">
    <source>
        <dbReference type="Proteomes" id="UP000777935"/>
    </source>
</evidence>
<reference evidence="1 2" key="1">
    <citation type="submission" date="2020-06" db="EMBL/GenBank/DDBJ databases">
        <title>Sulfitobacter algicola sp. nov., isolated from green algae.</title>
        <authorList>
            <person name="Wang C."/>
        </authorList>
    </citation>
    <scope>NUCLEOTIDE SEQUENCE [LARGE SCALE GENOMIC DNA]</scope>
    <source>
        <strain evidence="1 2">1151</strain>
    </source>
</reference>
<accession>A0ABX2IZT2</accession>
<evidence type="ECO:0000313" key="1">
    <source>
        <dbReference type="EMBL" id="NSX56812.1"/>
    </source>
</evidence>
<gene>
    <name evidence="1" type="ORF">HRQ87_18675</name>
</gene>
<dbReference type="EMBL" id="JABUFE010000019">
    <property type="protein sequence ID" value="NSX56812.1"/>
    <property type="molecule type" value="Genomic_DNA"/>
</dbReference>
<keyword evidence="2" id="KW-1185">Reference proteome</keyword>
<name>A0ABX2IZT2_9RHOB</name>
<sequence>MKIYHDLWQIMLQFGANGFSSIGVHLDDVVPLQDRSGKLFLPLSPGRKSNQEVLAQTVDRLNQRYRKRIIRFGVHQEHPGFFERE</sequence>
<dbReference type="RefSeq" id="WP_174139964.1">
    <property type="nucleotide sequence ID" value="NZ_JABUFE010000019.1"/>
</dbReference>
<organism evidence="1 2">
    <name type="scientific">Parasulfitobacter algicola</name>
    <dbReference type="NCBI Taxonomy" id="2614809"/>
    <lineage>
        <taxon>Bacteria</taxon>
        <taxon>Pseudomonadati</taxon>
        <taxon>Pseudomonadota</taxon>
        <taxon>Alphaproteobacteria</taxon>
        <taxon>Rhodobacterales</taxon>
        <taxon>Roseobacteraceae</taxon>
        <taxon>Parasulfitobacter</taxon>
    </lineage>
</organism>
<protein>
    <submittedName>
        <fullName evidence="1">Uncharacterized protein</fullName>
    </submittedName>
</protein>